<keyword evidence="4" id="KW-1003">Cell membrane</keyword>
<evidence type="ECO:0000256" key="4">
    <source>
        <dbReference type="ARBA" id="ARBA00022475"/>
    </source>
</evidence>
<dbReference type="Gene3D" id="1.20.1080.10">
    <property type="entry name" value="Glycerol uptake facilitator protein"/>
    <property type="match status" value="1"/>
</dbReference>
<feature type="region of interest" description="Disordered" evidence="9">
    <location>
        <begin position="1"/>
        <end position="21"/>
    </location>
</feature>
<feature type="region of interest" description="Disordered" evidence="9">
    <location>
        <begin position="299"/>
        <end position="373"/>
    </location>
</feature>
<feature type="transmembrane region" description="Helical" evidence="10">
    <location>
        <begin position="33"/>
        <end position="54"/>
    </location>
</feature>
<evidence type="ECO:0000313" key="12">
    <source>
        <dbReference type="Proteomes" id="UP000199220"/>
    </source>
</evidence>
<evidence type="ECO:0000256" key="9">
    <source>
        <dbReference type="SAM" id="MobiDB-lite"/>
    </source>
</evidence>
<protein>
    <submittedName>
        <fullName evidence="11">Aquaporin Z</fullName>
    </submittedName>
</protein>
<evidence type="ECO:0000256" key="10">
    <source>
        <dbReference type="SAM" id="Phobius"/>
    </source>
</evidence>
<dbReference type="Proteomes" id="UP000199220">
    <property type="component" value="Unassembled WGS sequence"/>
</dbReference>
<evidence type="ECO:0000256" key="2">
    <source>
        <dbReference type="ARBA" id="ARBA00006175"/>
    </source>
</evidence>
<feature type="compositionally biased region" description="Acidic residues" evidence="9">
    <location>
        <begin position="327"/>
        <end position="347"/>
    </location>
</feature>
<keyword evidence="6 10" id="KW-1133">Transmembrane helix</keyword>
<keyword evidence="12" id="KW-1185">Reference proteome</keyword>
<dbReference type="OrthoDB" id="9807293at2"/>
<evidence type="ECO:0000256" key="1">
    <source>
        <dbReference type="ARBA" id="ARBA00004651"/>
    </source>
</evidence>
<evidence type="ECO:0000313" key="11">
    <source>
        <dbReference type="EMBL" id="SED66743.1"/>
    </source>
</evidence>
<dbReference type="EMBL" id="FNTX01000001">
    <property type="protein sequence ID" value="SED66743.1"/>
    <property type="molecule type" value="Genomic_DNA"/>
</dbReference>
<dbReference type="InterPro" id="IPR023271">
    <property type="entry name" value="Aquaporin-like"/>
</dbReference>
<reference evidence="12" key="1">
    <citation type="submission" date="2016-10" db="EMBL/GenBank/DDBJ databases">
        <authorList>
            <person name="Varghese N."/>
            <person name="Submissions S."/>
        </authorList>
    </citation>
    <scope>NUCLEOTIDE SEQUENCE [LARGE SCALE GENOMIC DNA]</scope>
    <source>
        <strain evidence="12">DSM 21368</strain>
    </source>
</reference>
<evidence type="ECO:0000256" key="3">
    <source>
        <dbReference type="ARBA" id="ARBA00022448"/>
    </source>
</evidence>
<evidence type="ECO:0000256" key="6">
    <source>
        <dbReference type="ARBA" id="ARBA00022989"/>
    </source>
</evidence>
<dbReference type="RefSeq" id="WP_089771453.1">
    <property type="nucleotide sequence ID" value="NZ_FNTX01000001.1"/>
</dbReference>
<feature type="compositionally biased region" description="Acidic residues" evidence="9">
    <location>
        <begin position="299"/>
        <end position="319"/>
    </location>
</feature>
<dbReference type="InterPro" id="IPR000425">
    <property type="entry name" value="MIP"/>
</dbReference>
<evidence type="ECO:0000256" key="8">
    <source>
        <dbReference type="RuleBase" id="RU000477"/>
    </source>
</evidence>
<sequence>MSTPTAPAVETDDRTGTAEDHVTPAERPLFIRFAAEILGTFLLVFIGFGVTLYAGVTVNPDEGAKLLAWGAGVIVAIAVIGHVSGGHLNPAVTLGAALTGRISWADILPYWVAQLIGAVGAAALLFVTIPTALATASGQGSTRSMFSTNASGIGENSTLGRLSGGEVSSDLVQVLLVEAIATMLFVAVALAAGRGLRRGVLSGPVVIGLAYAGLTVATYTLTGGALNPVRATAAAIFSESWALGDLWVFWVAPLLGGAIAGLMFTVFAPEPLAEEDTYAWDDEDEGDDEIDEDFTDETEVLDQDVESDDSPVVLTEDEATPERDDAFTEDYDVTALDDEATETETVDVDAASPEAGAESTDDGEPDERETPRA</sequence>
<feature type="compositionally biased region" description="Basic and acidic residues" evidence="9">
    <location>
        <begin position="11"/>
        <end position="21"/>
    </location>
</feature>
<feature type="transmembrane region" description="Helical" evidence="10">
    <location>
        <begin position="246"/>
        <end position="268"/>
    </location>
</feature>
<name>A0A1H5CJ31_9MICO</name>
<dbReference type="PANTHER" id="PTHR19139:SF199">
    <property type="entry name" value="MIP17260P"/>
    <property type="match status" value="1"/>
</dbReference>
<dbReference type="PANTHER" id="PTHR19139">
    <property type="entry name" value="AQUAPORIN TRANSPORTER"/>
    <property type="match status" value="1"/>
</dbReference>
<dbReference type="InterPro" id="IPR034294">
    <property type="entry name" value="Aquaporin_transptr"/>
</dbReference>
<gene>
    <name evidence="11" type="ORF">SAMN04488554_0388</name>
</gene>
<keyword evidence="5 8" id="KW-0812">Transmembrane</keyword>
<dbReference type="InterPro" id="IPR022357">
    <property type="entry name" value="MIP_CS"/>
</dbReference>
<accession>A0A1H5CJ31</accession>
<dbReference type="STRING" id="648782.SAMN04488554_0388"/>
<dbReference type="SUPFAM" id="SSF81338">
    <property type="entry name" value="Aquaporin-like"/>
    <property type="match status" value="1"/>
</dbReference>
<feature type="transmembrane region" description="Helical" evidence="10">
    <location>
        <begin position="171"/>
        <end position="193"/>
    </location>
</feature>
<evidence type="ECO:0000256" key="5">
    <source>
        <dbReference type="ARBA" id="ARBA00022692"/>
    </source>
</evidence>
<evidence type="ECO:0000256" key="7">
    <source>
        <dbReference type="ARBA" id="ARBA00023136"/>
    </source>
</evidence>
<dbReference type="PRINTS" id="PR00783">
    <property type="entry name" value="MINTRINSICP"/>
</dbReference>
<dbReference type="GO" id="GO:0005886">
    <property type="term" value="C:plasma membrane"/>
    <property type="evidence" value="ECO:0007669"/>
    <property type="project" value="UniProtKB-SubCell"/>
</dbReference>
<comment type="subcellular location">
    <subcellularLocation>
        <location evidence="1">Cell membrane</location>
        <topology evidence="1">Multi-pass membrane protein</topology>
    </subcellularLocation>
</comment>
<dbReference type="PROSITE" id="PS00221">
    <property type="entry name" value="MIP"/>
    <property type="match status" value="1"/>
</dbReference>
<organism evidence="11 12">
    <name type="scientific">Ruania alba</name>
    <dbReference type="NCBI Taxonomy" id="648782"/>
    <lineage>
        <taxon>Bacteria</taxon>
        <taxon>Bacillati</taxon>
        <taxon>Actinomycetota</taxon>
        <taxon>Actinomycetes</taxon>
        <taxon>Micrococcales</taxon>
        <taxon>Ruaniaceae</taxon>
        <taxon>Ruania</taxon>
    </lineage>
</organism>
<feature type="transmembrane region" description="Helical" evidence="10">
    <location>
        <begin position="66"/>
        <end position="86"/>
    </location>
</feature>
<feature type="transmembrane region" description="Helical" evidence="10">
    <location>
        <begin position="107"/>
        <end position="129"/>
    </location>
</feature>
<dbReference type="AlphaFoldDB" id="A0A1H5CJ31"/>
<dbReference type="GO" id="GO:0015250">
    <property type="term" value="F:water channel activity"/>
    <property type="evidence" value="ECO:0007669"/>
    <property type="project" value="TreeGrafter"/>
</dbReference>
<keyword evidence="3 8" id="KW-0813">Transport</keyword>
<keyword evidence="7 10" id="KW-0472">Membrane</keyword>
<dbReference type="Pfam" id="PF00230">
    <property type="entry name" value="MIP"/>
    <property type="match status" value="1"/>
</dbReference>
<feature type="transmembrane region" description="Helical" evidence="10">
    <location>
        <begin position="205"/>
        <end position="226"/>
    </location>
</feature>
<comment type="similarity">
    <text evidence="2 8">Belongs to the MIP/aquaporin (TC 1.A.8) family.</text>
</comment>
<proteinExistence type="inferred from homology"/>